<keyword evidence="3" id="KW-1185">Reference proteome</keyword>
<dbReference type="EMBL" id="JAKGSG010000025">
    <property type="protein sequence ID" value="MCF4120939.1"/>
    <property type="molecule type" value="Genomic_DNA"/>
</dbReference>
<gene>
    <name evidence="2" type="ORF">L1785_08095</name>
</gene>
<evidence type="ECO:0000313" key="3">
    <source>
        <dbReference type="Proteomes" id="UP001165405"/>
    </source>
</evidence>
<proteinExistence type="predicted"/>
<evidence type="ECO:0000313" key="2">
    <source>
        <dbReference type="EMBL" id="MCF4120939.1"/>
    </source>
</evidence>
<name>A0AA41QF42_9MICO</name>
<comment type="caution">
    <text evidence="2">The sequence shown here is derived from an EMBL/GenBank/DDBJ whole genome shotgun (WGS) entry which is preliminary data.</text>
</comment>
<protein>
    <recommendedName>
        <fullName evidence="4">Secreted protein</fullName>
    </recommendedName>
</protein>
<evidence type="ECO:0000256" key="1">
    <source>
        <dbReference type="SAM" id="SignalP"/>
    </source>
</evidence>
<dbReference type="AlphaFoldDB" id="A0AA41QF42"/>
<feature type="signal peptide" evidence="1">
    <location>
        <begin position="1"/>
        <end position="30"/>
    </location>
</feature>
<evidence type="ECO:0008006" key="4">
    <source>
        <dbReference type="Google" id="ProtNLM"/>
    </source>
</evidence>
<sequence length="175" mass="17773">MSISTRTLRACLAAITALFAVLVFASPATAATFPQFAPNGTHLQAGAIGCTETATGVSCSAFELAGVGNTNATVSLVATYSATIQCTNRGGELVESHDDSVTTSTTAQVFPTKNGRLAVPAQTSTAPTAAQVLTQADCPNPNWTPSVLAGSITLASFTYTLTFAGFSSPYIVITG</sequence>
<reference evidence="2" key="1">
    <citation type="submission" date="2022-01" db="EMBL/GenBank/DDBJ databases">
        <title>Antribacter sp. nov., isolated from Guizhou of China.</title>
        <authorList>
            <person name="Chengliang C."/>
            <person name="Ya Z."/>
        </authorList>
    </citation>
    <scope>NUCLEOTIDE SEQUENCE</scope>
    <source>
        <strain evidence="2">KLBMP 9083</strain>
    </source>
</reference>
<feature type="chain" id="PRO_5041248671" description="Secreted protein" evidence="1">
    <location>
        <begin position="31"/>
        <end position="175"/>
    </location>
</feature>
<organism evidence="2 3">
    <name type="scientific">Antribacter soli</name>
    <dbReference type="NCBI Taxonomy" id="2910976"/>
    <lineage>
        <taxon>Bacteria</taxon>
        <taxon>Bacillati</taxon>
        <taxon>Actinomycetota</taxon>
        <taxon>Actinomycetes</taxon>
        <taxon>Micrococcales</taxon>
        <taxon>Promicromonosporaceae</taxon>
        <taxon>Antribacter</taxon>
    </lineage>
</organism>
<accession>A0AA41QF42</accession>
<dbReference type="Proteomes" id="UP001165405">
    <property type="component" value="Unassembled WGS sequence"/>
</dbReference>
<keyword evidence="1" id="KW-0732">Signal</keyword>
<dbReference type="RefSeq" id="WP_236088703.1">
    <property type="nucleotide sequence ID" value="NZ_JAKGSG010000025.1"/>
</dbReference>